<proteinExistence type="predicted"/>
<dbReference type="EMBL" id="JAODUO010000285">
    <property type="protein sequence ID" value="KAK2184031.1"/>
    <property type="molecule type" value="Genomic_DNA"/>
</dbReference>
<organism evidence="1 2">
    <name type="scientific">Ridgeia piscesae</name>
    <name type="common">Tubeworm</name>
    <dbReference type="NCBI Taxonomy" id="27915"/>
    <lineage>
        <taxon>Eukaryota</taxon>
        <taxon>Metazoa</taxon>
        <taxon>Spiralia</taxon>
        <taxon>Lophotrochozoa</taxon>
        <taxon>Annelida</taxon>
        <taxon>Polychaeta</taxon>
        <taxon>Sedentaria</taxon>
        <taxon>Canalipalpata</taxon>
        <taxon>Sabellida</taxon>
        <taxon>Siboglinidae</taxon>
        <taxon>Ridgeia</taxon>
    </lineage>
</organism>
<sequence>MPTTTALTCQCTITLHGSRYMSYALKADVLPRGIVSSICVSRVATRYLVAPLRKGECVNRYTHFSRNPFFCGWHTCVYVYFSIDGSSVMRLTKHTYGNTNKKGTNETVNNDNHADTRSTAHYHNNYYEDNADPTAGDIVHWCANNDLRDTFSRSGRRMNVVLSSLGRRDHAQC</sequence>
<protein>
    <submittedName>
        <fullName evidence="1">Uncharacterized protein</fullName>
    </submittedName>
</protein>
<dbReference type="AlphaFoldDB" id="A0AAD9NX01"/>
<accession>A0AAD9NX01</accession>
<comment type="caution">
    <text evidence="1">The sequence shown here is derived from an EMBL/GenBank/DDBJ whole genome shotgun (WGS) entry which is preliminary data.</text>
</comment>
<reference evidence="1" key="1">
    <citation type="journal article" date="2023" name="Mol. Biol. Evol.">
        <title>Third-Generation Sequencing Reveals the Adaptive Role of the Epigenome in Three Deep-Sea Polychaetes.</title>
        <authorList>
            <person name="Perez M."/>
            <person name="Aroh O."/>
            <person name="Sun Y."/>
            <person name="Lan Y."/>
            <person name="Juniper S.K."/>
            <person name="Young C.R."/>
            <person name="Angers B."/>
            <person name="Qian P.Y."/>
        </authorList>
    </citation>
    <scope>NUCLEOTIDE SEQUENCE</scope>
    <source>
        <strain evidence="1">R07B-5</strain>
    </source>
</reference>
<evidence type="ECO:0000313" key="2">
    <source>
        <dbReference type="Proteomes" id="UP001209878"/>
    </source>
</evidence>
<gene>
    <name evidence="1" type="ORF">NP493_284g01014</name>
</gene>
<keyword evidence="2" id="KW-1185">Reference proteome</keyword>
<evidence type="ECO:0000313" key="1">
    <source>
        <dbReference type="EMBL" id="KAK2184031.1"/>
    </source>
</evidence>
<dbReference type="Proteomes" id="UP001209878">
    <property type="component" value="Unassembled WGS sequence"/>
</dbReference>
<name>A0AAD9NX01_RIDPI</name>